<sequence length="343" mass="36313">MAPTIPKTCRAAVIEGAGAPWAIKDVPVEEPKQGEVLIKVAACGVCHSDSFLQKGVFGPLVQFPRTPGHEMIGNVVAIGPGEKKWKVGDKVGGGWHGAHDGLCKACNRGLYQMCDNELVNGVSKNGGYAEYCILRSEATVRIPKDADPAEYAPLLCAGVTVFNGIRQMNILQGDIVAVQGLGGLGHLAIQYARKMGYRTVALSTSASKKDFALQLGATDYIDTSKEDAAEALQKMGGASLVVITAPNPKVMSPLVKACGPRGKVLILAPVGDVPVDTGAMIHLGVSVHGWPSGHALDSEEAISFAEKQGVKCLIEKFPFDKIEDAVKHMESGKVRFRSVVVME</sequence>
<feature type="domain" description="Enoyl reductase (ER)" evidence="7">
    <location>
        <begin position="18"/>
        <end position="340"/>
    </location>
</feature>
<proteinExistence type="inferred from homology"/>
<evidence type="ECO:0000313" key="8">
    <source>
        <dbReference type="EMBL" id="ORY14398.1"/>
    </source>
</evidence>
<dbReference type="Gene3D" id="3.90.180.10">
    <property type="entry name" value="Medium-chain alcohol dehydrogenases, catalytic domain"/>
    <property type="match status" value="1"/>
</dbReference>
<protein>
    <submittedName>
        <fullName evidence="8">Alcohol dehydrogenase</fullName>
    </submittedName>
</protein>
<dbReference type="OrthoDB" id="1560166at2759"/>
<evidence type="ECO:0000313" key="9">
    <source>
        <dbReference type="Proteomes" id="UP000193144"/>
    </source>
</evidence>
<dbReference type="InterPro" id="IPR013154">
    <property type="entry name" value="ADH-like_N"/>
</dbReference>
<evidence type="ECO:0000256" key="4">
    <source>
        <dbReference type="ARBA" id="ARBA00022833"/>
    </source>
</evidence>
<dbReference type="FunFam" id="3.40.50.720:FF:000039">
    <property type="entry name" value="Alcohol dehydrogenase AdhP"/>
    <property type="match status" value="1"/>
</dbReference>
<dbReference type="Pfam" id="PF00107">
    <property type="entry name" value="ADH_zinc_N"/>
    <property type="match status" value="1"/>
</dbReference>
<comment type="cofactor">
    <cofactor evidence="1">
        <name>Zn(2+)</name>
        <dbReference type="ChEBI" id="CHEBI:29105"/>
    </cofactor>
</comment>
<dbReference type="InterPro" id="IPR020843">
    <property type="entry name" value="ER"/>
</dbReference>
<dbReference type="Proteomes" id="UP000193144">
    <property type="component" value="Unassembled WGS sequence"/>
</dbReference>
<dbReference type="EMBL" id="MCFA01000033">
    <property type="protein sequence ID" value="ORY14398.1"/>
    <property type="molecule type" value="Genomic_DNA"/>
</dbReference>
<evidence type="ECO:0000256" key="1">
    <source>
        <dbReference type="ARBA" id="ARBA00001947"/>
    </source>
</evidence>
<dbReference type="PANTHER" id="PTHR42940">
    <property type="entry name" value="ALCOHOL DEHYDROGENASE 1-RELATED"/>
    <property type="match status" value="1"/>
</dbReference>
<dbReference type="GO" id="GO:0005737">
    <property type="term" value="C:cytoplasm"/>
    <property type="evidence" value="ECO:0007669"/>
    <property type="project" value="TreeGrafter"/>
</dbReference>
<keyword evidence="9" id="KW-1185">Reference proteome</keyword>
<evidence type="ECO:0000259" key="7">
    <source>
        <dbReference type="SMART" id="SM00829"/>
    </source>
</evidence>
<organism evidence="8 9">
    <name type="scientific">Clohesyomyces aquaticus</name>
    <dbReference type="NCBI Taxonomy" id="1231657"/>
    <lineage>
        <taxon>Eukaryota</taxon>
        <taxon>Fungi</taxon>
        <taxon>Dikarya</taxon>
        <taxon>Ascomycota</taxon>
        <taxon>Pezizomycotina</taxon>
        <taxon>Dothideomycetes</taxon>
        <taxon>Pleosporomycetidae</taxon>
        <taxon>Pleosporales</taxon>
        <taxon>Lindgomycetaceae</taxon>
        <taxon>Clohesyomyces</taxon>
    </lineage>
</organism>
<evidence type="ECO:0000256" key="5">
    <source>
        <dbReference type="ARBA" id="ARBA00023002"/>
    </source>
</evidence>
<dbReference type="InterPro" id="IPR036291">
    <property type="entry name" value="NAD(P)-bd_dom_sf"/>
</dbReference>
<dbReference type="SUPFAM" id="SSF50129">
    <property type="entry name" value="GroES-like"/>
    <property type="match status" value="1"/>
</dbReference>
<accession>A0A1Y1ZVZ7</accession>
<evidence type="ECO:0000256" key="6">
    <source>
        <dbReference type="ARBA" id="ARBA00023027"/>
    </source>
</evidence>
<dbReference type="InterPro" id="IPR013149">
    <property type="entry name" value="ADH-like_C"/>
</dbReference>
<comment type="similarity">
    <text evidence="2">Belongs to the zinc-containing alcohol dehydrogenase family.</text>
</comment>
<keyword evidence="3" id="KW-0479">Metal-binding</keyword>
<dbReference type="InterPro" id="IPR011032">
    <property type="entry name" value="GroES-like_sf"/>
</dbReference>
<comment type="caution">
    <text evidence="8">The sequence shown here is derived from an EMBL/GenBank/DDBJ whole genome shotgun (WGS) entry which is preliminary data.</text>
</comment>
<dbReference type="PANTHER" id="PTHR42940:SF7">
    <property type="entry name" value="ALCOHOL DEHYDROGENASE-LIKE N-TERMINAL DOMAIN-CONTAINING PROTEIN"/>
    <property type="match status" value="1"/>
</dbReference>
<dbReference type="GO" id="GO:0004022">
    <property type="term" value="F:alcohol dehydrogenase (NAD+) activity"/>
    <property type="evidence" value="ECO:0007669"/>
    <property type="project" value="TreeGrafter"/>
</dbReference>
<keyword evidence="5" id="KW-0560">Oxidoreductase</keyword>
<dbReference type="GO" id="GO:0046872">
    <property type="term" value="F:metal ion binding"/>
    <property type="evidence" value="ECO:0007669"/>
    <property type="project" value="UniProtKB-KW"/>
</dbReference>
<name>A0A1Y1ZVZ7_9PLEO</name>
<dbReference type="SUPFAM" id="SSF51735">
    <property type="entry name" value="NAD(P)-binding Rossmann-fold domains"/>
    <property type="match status" value="1"/>
</dbReference>
<keyword evidence="4" id="KW-0862">Zinc</keyword>
<reference evidence="8 9" key="1">
    <citation type="submission" date="2016-07" db="EMBL/GenBank/DDBJ databases">
        <title>Pervasive Adenine N6-methylation of Active Genes in Fungi.</title>
        <authorList>
            <consortium name="DOE Joint Genome Institute"/>
            <person name="Mondo S.J."/>
            <person name="Dannebaum R.O."/>
            <person name="Kuo R.C."/>
            <person name="Labutti K."/>
            <person name="Haridas S."/>
            <person name="Kuo A."/>
            <person name="Salamov A."/>
            <person name="Ahrendt S.R."/>
            <person name="Lipzen A."/>
            <person name="Sullivan W."/>
            <person name="Andreopoulos W.B."/>
            <person name="Clum A."/>
            <person name="Lindquist E."/>
            <person name="Daum C."/>
            <person name="Ramamoorthy G.K."/>
            <person name="Gryganskyi A."/>
            <person name="Culley D."/>
            <person name="Magnuson J.K."/>
            <person name="James T.Y."/>
            <person name="O'Malley M.A."/>
            <person name="Stajich J.E."/>
            <person name="Spatafora J.W."/>
            <person name="Visel A."/>
            <person name="Grigoriev I.V."/>
        </authorList>
    </citation>
    <scope>NUCLEOTIDE SEQUENCE [LARGE SCALE GENOMIC DNA]</scope>
    <source>
        <strain evidence="8 9">CBS 115471</strain>
    </source>
</reference>
<dbReference type="STRING" id="1231657.A0A1Y1ZVZ7"/>
<keyword evidence="6" id="KW-0520">NAD</keyword>
<gene>
    <name evidence="8" type="ORF">BCR34DRAFT_479429</name>
</gene>
<evidence type="ECO:0000256" key="3">
    <source>
        <dbReference type="ARBA" id="ARBA00022723"/>
    </source>
</evidence>
<dbReference type="CDD" id="cd08296">
    <property type="entry name" value="CAD_like"/>
    <property type="match status" value="1"/>
</dbReference>
<evidence type="ECO:0000256" key="2">
    <source>
        <dbReference type="ARBA" id="ARBA00008072"/>
    </source>
</evidence>
<dbReference type="Pfam" id="PF08240">
    <property type="entry name" value="ADH_N"/>
    <property type="match status" value="1"/>
</dbReference>
<dbReference type="AlphaFoldDB" id="A0A1Y1ZVZ7"/>
<dbReference type="SMART" id="SM00829">
    <property type="entry name" value="PKS_ER"/>
    <property type="match status" value="1"/>
</dbReference>
<dbReference type="Gene3D" id="3.40.50.720">
    <property type="entry name" value="NAD(P)-binding Rossmann-like Domain"/>
    <property type="match status" value="1"/>
</dbReference>